<gene>
    <name evidence="2" type="ORF">ACFO0S_05455</name>
</gene>
<dbReference type="Proteomes" id="UP001595733">
    <property type="component" value="Unassembled WGS sequence"/>
</dbReference>
<feature type="domain" description="NADP-dependent oxidoreductase" evidence="1">
    <location>
        <begin position="16"/>
        <end position="289"/>
    </location>
</feature>
<comment type="caution">
    <text evidence="2">The sequence shown here is derived from an EMBL/GenBank/DDBJ whole genome shotgun (WGS) entry which is preliminary data.</text>
</comment>
<evidence type="ECO:0000313" key="3">
    <source>
        <dbReference type="Proteomes" id="UP001595733"/>
    </source>
</evidence>
<dbReference type="InterPro" id="IPR053135">
    <property type="entry name" value="AKR2_Oxidoreductase"/>
</dbReference>
<dbReference type="Gene3D" id="3.20.20.100">
    <property type="entry name" value="NADP-dependent oxidoreductase domain"/>
    <property type="match status" value="1"/>
</dbReference>
<name>A0ABV8UUD5_9BACL</name>
<accession>A0ABV8UUD5</accession>
<dbReference type="CDD" id="cd19086">
    <property type="entry name" value="AKR_AKR11C1"/>
    <property type="match status" value="1"/>
</dbReference>
<sequence length="300" mass="34161">MKYRKLGKSSLSMSELTLGGMSLPTDPTATTEMMEYAASEGINWIDTADLYEQGANEERIGNALNSFTNDFHVATKVGNRFQAGKEGWTWNPDPTWIRQAVENSLTRLQREVIDLYQLHGGTKEDSWDDIIETFERLKEKGLIREYGISSIRPNVIYPYFEKSSAVSIMMQYSALDRRPEMVFPFLNNHQIGLLVRGGQAKGLLTDQGLPKLQKVKNYGDYSNEELEHLVAHMHKNLDNLGAVSLHQILREEPVTSVVIGSSKMDQLKDSIKNYHTRVTQQSIDHLLEILPTQLYKEHTD</sequence>
<evidence type="ECO:0000313" key="2">
    <source>
        <dbReference type="EMBL" id="MFC4354525.1"/>
    </source>
</evidence>
<dbReference type="InterPro" id="IPR036812">
    <property type="entry name" value="NAD(P)_OxRdtase_dom_sf"/>
</dbReference>
<dbReference type="Pfam" id="PF00248">
    <property type="entry name" value="Aldo_ket_red"/>
    <property type="match status" value="1"/>
</dbReference>
<reference evidence="3" key="1">
    <citation type="journal article" date="2019" name="Int. J. Syst. Evol. Microbiol.">
        <title>The Global Catalogue of Microorganisms (GCM) 10K type strain sequencing project: providing services to taxonomists for standard genome sequencing and annotation.</title>
        <authorList>
            <consortium name="The Broad Institute Genomics Platform"/>
            <consortium name="The Broad Institute Genome Sequencing Center for Infectious Disease"/>
            <person name="Wu L."/>
            <person name="Ma J."/>
        </authorList>
    </citation>
    <scope>NUCLEOTIDE SEQUENCE [LARGE SCALE GENOMIC DNA]</scope>
    <source>
        <strain evidence="3">CCUG 50353</strain>
    </source>
</reference>
<dbReference type="PANTHER" id="PTHR43312:SF1">
    <property type="entry name" value="NADP-DEPENDENT OXIDOREDUCTASE DOMAIN-CONTAINING PROTEIN"/>
    <property type="match status" value="1"/>
</dbReference>
<dbReference type="SUPFAM" id="SSF51430">
    <property type="entry name" value="NAD(P)-linked oxidoreductase"/>
    <property type="match status" value="1"/>
</dbReference>
<keyword evidence="3" id="KW-1185">Reference proteome</keyword>
<proteinExistence type="predicted"/>
<evidence type="ECO:0000259" key="1">
    <source>
        <dbReference type="Pfam" id="PF00248"/>
    </source>
</evidence>
<dbReference type="RefSeq" id="WP_378140802.1">
    <property type="nucleotide sequence ID" value="NZ_JBHSEF010000011.1"/>
</dbReference>
<dbReference type="EMBL" id="JBHSEF010000011">
    <property type="protein sequence ID" value="MFC4354525.1"/>
    <property type="molecule type" value="Genomic_DNA"/>
</dbReference>
<dbReference type="PANTHER" id="PTHR43312">
    <property type="entry name" value="D-THREO-ALDOSE 1-DEHYDROGENASE"/>
    <property type="match status" value="1"/>
</dbReference>
<organism evidence="2 3">
    <name type="scientific">Chryseomicrobium palamuruense</name>
    <dbReference type="NCBI Taxonomy" id="682973"/>
    <lineage>
        <taxon>Bacteria</taxon>
        <taxon>Bacillati</taxon>
        <taxon>Bacillota</taxon>
        <taxon>Bacilli</taxon>
        <taxon>Bacillales</taxon>
        <taxon>Caryophanaceae</taxon>
        <taxon>Chryseomicrobium</taxon>
    </lineage>
</organism>
<dbReference type="InterPro" id="IPR023210">
    <property type="entry name" value="NADP_OxRdtase_dom"/>
</dbReference>
<protein>
    <submittedName>
        <fullName evidence="2">Aldo/keto reductase</fullName>
    </submittedName>
</protein>